<accession>A0A381Z1R9</accession>
<dbReference type="SUPFAM" id="SSF111331">
    <property type="entry name" value="NAD kinase/diacylglycerol kinase-like"/>
    <property type="match status" value="1"/>
</dbReference>
<keyword evidence="2" id="KW-0547">Nucleotide-binding</keyword>
<dbReference type="InterPro" id="IPR016064">
    <property type="entry name" value="NAD/diacylglycerol_kinase_sf"/>
</dbReference>
<reference evidence="6" key="1">
    <citation type="submission" date="2018-05" db="EMBL/GenBank/DDBJ databases">
        <authorList>
            <person name="Lanie J.A."/>
            <person name="Ng W.-L."/>
            <person name="Kazmierczak K.M."/>
            <person name="Andrzejewski T.M."/>
            <person name="Davidsen T.M."/>
            <person name="Wayne K.J."/>
            <person name="Tettelin H."/>
            <person name="Glass J.I."/>
            <person name="Rusch D."/>
            <person name="Podicherti R."/>
            <person name="Tsui H.-C.T."/>
            <person name="Winkler M.E."/>
        </authorList>
    </citation>
    <scope>NUCLEOTIDE SEQUENCE</scope>
</reference>
<dbReference type="EMBL" id="UINC01019640">
    <property type="protein sequence ID" value="SVA83256.1"/>
    <property type="molecule type" value="Genomic_DNA"/>
</dbReference>
<dbReference type="Gene3D" id="2.60.200.40">
    <property type="match status" value="1"/>
</dbReference>
<evidence type="ECO:0000259" key="5">
    <source>
        <dbReference type="PROSITE" id="PS50146"/>
    </source>
</evidence>
<feature type="domain" description="DAGKc" evidence="5">
    <location>
        <begin position="1"/>
        <end position="136"/>
    </location>
</feature>
<evidence type="ECO:0000256" key="4">
    <source>
        <dbReference type="ARBA" id="ARBA00022840"/>
    </source>
</evidence>
<gene>
    <name evidence="6" type="ORF">METZ01_LOCUS136110</name>
</gene>
<dbReference type="Pfam" id="PF00781">
    <property type="entry name" value="DAGK_cat"/>
    <property type="match status" value="1"/>
</dbReference>
<dbReference type="Gene3D" id="3.40.50.10330">
    <property type="entry name" value="Probable inorganic polyphosphate/atp-NAD kinase, domain 1"/>
    <property type="match status" value="1"/>
</dbReference>
<evidence type="ECO:0000256" key="1">
    <source>
        <dbReference type="ARBA" id="ARBA00022679"/>
    </source>
</evidence>
<keyword evidence="3" id="KW-0418">Kinase</keyword>
<organism evidence="6">
    <name type="scientific">marine metagenome</name>
    <dbReference type="NCBI Taxonomy" id="408172"/>
    <lineage>
        <taxon>unclassified sequences</taxon>
        <taxon>metagenomes</taxon>
        <taxon>ecological metagenomes</taxon>
    </lineage>
</organism>
<dbReference type="PANTHER" id="PTHR12358:SF54">
    <property type="entry name" value="SPHINGOSINE KINASE RELATED PROTEIN"/>
    <property type="match status" value="1"/>
</dbReference>
<dbReference type="GO" id="GO:0005524">
    <property type="term" value="F:ATP binding"/>
    <property type="evidence" value="ECO:0007669"/>
    <property type="project" value="UniProtKB-KW"/>
</dbReference>
<evidence type="ECO:0000313" key="6">
    <source>
        <dbReference type="EMBL" id="SVA83256.1"/>
    </source>
</evidence>
<name>A0A381Z1R9_9ZZZZ</name>
<evidence type="ECO:0000256" key="3">
    <source>
        <dbReference type="ARBA" id="ARBA00022777"/>
    </source>
</evidence>
<dbReference type="Pfam" id="PF19279">
    <property type="entry name" value="YegS_C"/>
    <property type="match status" value="1"/>
</dbReference>
<dbReference type="InterPro" id="IPR001206">
    <property type="entry name" value="Diacylglycerol_kinase_cat_dom"/>
</dbReference>
<dbReference type="InterPro" id="IPR045540">
    <property type="entry name" value="YegS/DAGK_C"/>
</dbReference>
<evidence type="ECO:0000256" key="2">
    <source>
        <dbReference type="ARBA" id="ARBA00022741"/>
    </source>
</evidence>
<keyword evidence="1" id="KW-0808">Transferase</keyword>
<dbReference type="PANTHER" id="PTHR12358">
    <property type="entry name" value="SPHINGOSINE KINASE"/>
    <property type="match status" value="1"/>
</dbReference>
<dbReference type="GO" id="GO:0016301">
    <property type="term" value="F:kinase activity"/>
    <property type="evidence" value="ECO:0007669"/>
    <property type="project" value="UniProtKB-KW"/>
</dbReference>
<sequence>MKEITIICNPAAGSGRAQKKWNNFQSELENSDVNYRVFFTAKPQHATKLTLSAIENGSKRIVSFGGDGTLNEIIQGILINKLYPSNEIELVVLGAGSSNDFEKIFPKKQWIEKINSLQTRFIDLIKLDYLDFNGANSSHYCINNSSIGIISDAGDRFNKLGGLFKLIKKVSVDAAALIAGIQTIASFKPITVNIKVEGSIKTMTSLSNITFYKNPYVAGGMYYNKSVKKDDGKFSVAIVESNSRLPLFRLIPSLYRGTALDKEGVSYMECESIELTTERSLIIETDGEIIGKPPVKYSIINKGIKVVV</sequence>
<protein>
    <recommendedName>
        <fullName evidence="5">DAGKc domain-containing protein</fullName>
    </recommendedName>
</protein>
<dbReference type="InterPro" id="IPR017438">
    <property type="entry name" value="ATP-NAD_kinase_N"/>
</dbReference>
<keyword evidence="4" id="KW-0067">ATP-binding</keyword>
<dbReference type="InterPro" id="IPR050187">
    <property type="entry name" value="Lipid_Phosphate_FormReg"/>
</dbReference>
<dbReference type="AlphaFoldDB" id="A0A381Z1R9"/>
<dbReference type="PROSITE" id="PS50146">
    <property type="entry name" value="DAGK"/>
    <property type="match status" value="1"/>
</dbReference>
<proteinExistence type="predicted"/>